<sequence length="297" mass="31946">MTTTVAAIAALWFTSQSLRATDNQYNLSRQVAVTDRFQKAVDQLTSDKIDIRLGGIYLLERLAKDSPADHPTIFAVLSAFLRTHTSASACDTPTPATPAPVDVQAVLTVIGTREASRDDHRRTFDLRRTCLSGMQLNAANLTRTELRYANLTQADLAFANLVGVQFDGANLTRAHLGGADVSCAKDSDGVWSCASLDEANLTEAHLADAHLTAATFVRANLADADLARANLTDANLLGANLTGANLVGADLTNAQLTDRFTGTGTLDANLTDIYYDHATRWPDGFTPPKSRPSVERR</sequence>
<dbReference type="RefSeq" id="WP_195130129.1">
    <property type="nucleotide sequence ID" value="NZ_JADLQX010000010.1"/>
</dbReference>
<name>A0ABS0CVK8_9NOCA</name>
<evidence type="ECO:0000313" key="2">
    <source>
        <dbReference type="Proteomes" id="UP000702209"/>
    </source>
</evidence>
<protein>
    <submittedName>
        <fullName evidence="1">Pentapeptide repeat-containing protein</fullName>
    </submittedName>
</protein>
<proteinExistence type="predicted"/>
<dbReference type="Gene3D" id="2.160.20.80">
    <property type="entry name" value="E3 ubiquitin-protein ligase SopA"/>
    <property type="match status" value="1"/>
</dbReference>
<dbReference type="PANTHER" id="PTHR14136">
    <property type="entry name" value="BTB_POZ DOMAIN-CONTAINING PROTEIN KCTD9"/>
    <property type="match status" value="1"/>
</dbReference>
<accession>A0ABS0CVK8</accession>
<dbReference type="SUPFAM" id="SSF141571">
    <property type="entry name" value="Pentapeptide repeat-like"/>
    <property type="match status" value="1"/>
</dbReference>
<keyword evidence="2" id="KW-1185">Reference proteome</keyword>
<organism evidence="1 2">
    <name type="scientific">Nocardia amamiensis</name>
    <dbReference type="NCBI Taxonomy" id="404578"/>
    <lineage>
        <taxon>Bacteria</taxon>
        <taxon>Bacillati</taxon>
        <taxon>Actinomycetota</taxon>
        <taxon>Actinomycetes</taxon>
        <taxon>Mycobacteriales</taxon>
        <taxon>Nocardiaceae</taxon>
        <taxon>Nocardia</taxon>
    </lineage>
</organism>
<dbReference type="InterPro" id="IPR051082">
    <property type="entry name" value="Pentapeptide-BTB/POZ_domain"/>
</dbReference>
<reference evidence="1 2" key="1">
    <citation type="submission" date="2020-10" db="EMBL/GenBank/DDBJ databases">
        <title>Identification of Nocardia species via Next-generation sequencing and recognition of intraspecies genetic diversity.</title>
        <authorList>
            <person name="Li P."/>
            <person name="Li P."/>
            <person name="Lu B."/>
        </authorList>
    </citation>
    <scope>NUCLEOTIDE SEQUENCE [LARGE SCALE GENOMIC DNA]</scope>
    <source>
        <strain evidence="1 2">BJ06-0157</strain>
    </source>
</reference>
<dbReference type="PANTHER" id="PTHR14136:SF17">
    <property type="entry name" value="BTB_POZ DOMAIN-CONTAINING PROTEIN KCTD9"/>
    <property type="match status" value="1"/>
</dbReference>
<gene>
    <name evidence="1" type="ORF">IU459_14930</name>
</gene>
<dbReference type="Proteomes" id="UP000702209">
    <property type="component" value="Unassembled WGS sequence"/>
</dbReference>
<comment type="caution">
    <text evidence="1">The sequence shown here is derived from an EMBL/GenBank/DDBJ whole genome shotgun (WGS) entry which is preliminary data.</text>
</comment>
<dbReference type="InterPro" id="IPR001646">
    <property type="entry name" value="5peptide_repeat"/>
</dbReference>
<evidence type="ECO:0000313" key="1">
    <source>
        <dbReference type="EMBL" id="MBF6298828.1"/>
    </source>
</evidence>
<dbReference type="Pfam" id="PF00805">
    <property type="entry name" value="Pentapeptide"/>
    <property type="match status" value="2"/>
</dbReference>
<dbReference type="EMBL" id="JADLQX010000010">
    <property type="protein sequence ID" value="MBF6298828.1"/>
    <property type="molecule type" value="Genomic_DNA"/>
</dbReference>